<dbReference type="GO" id="GO:0036297">
    <property type="term" value="P:interstrand cross-link repair"/>
    <property type="evidence" value="ECO:0007669"/>
    <property type="project" value="TreeGrafter"/>
</dbReference>
<comment type="caution">
    <text evidence="1">The sequence shown here is derived from an EMBL/GenBank/DDBJ whole genome shotgun (WGS) entry which is preliminary data.</text>
</comment>
<dbReference type="GO" id="GO:0006303">
    <property type="term" value="P:double-strand break repair via nonhomologous end joining"/>
    <property type="evidence" value="ECO:0007669"/>
    <property type="project" value="TreeGrafter"/>
</dbReference>
<dbReference type="InterPro" id="IPR036866">
    <property type="entry name" value="RibonucZ/Hydroxyglut_hydro"/>
</dbReference>
<organism evidence="1">
    <name type="scientific">marine sediment metagenome</name>
    <dbReference type="NCBI Taxonomy" id="412755"/>
    <lineage>
        <taxon>unclassified sequences</taxon>
        <taxon>metagenomes</taxon>
        <taxon>ecological metagenomes</taxon>
    </lineage>
</organism>
<dbReference type="SUPFAM" id="SSF56281">
    <property type="entry name" value="Metallo-hydrolase/oxidoreductase"/>
    <property type="match status" value="1"/>
</dbReference>
<dbReference type="PANTHER" id="PTHR23240">
    <property type="entry name" value="DNA CROSS-LINK REPAIR PROTEIN PSO2/SNM1-RELATED"/>
    <property type="match status" value="1"/>
</dbReference>
<name>X1BAK7_9ZZZZ</name>
<accession>X1BAK7</accession>
<gene>
    <name evidence="1" type="ORF">S01H4_46559</name>
</gene>
<dbReference type="GO" id="GO:0003684">
    <property type="term" value="F:damaged DNA binding"/>
    <property type="evidence" value="ECO:0007669"/>
    <property type="project" value="TreeGrafter"/>
</dbReference>
<reference evidence="1" key="1">
    <citation type="journal article" date="2014" name="Front. Microbiol.">
        <title>High frequency of phylogenetically diverse reductive dehalogenase-homologous genes in deep subseafloor sedimentary metagenomes.</title>
        <authorList>
            <person name="Kawai M."/>
            <person name="Futagami T."/>
            <person name="Toyoda A."/>
            <person name="Takaki Y."/>
            <person name="Nishi S."/>
            <person name="Hori S."/>
            <person name="Arai W."/>
            <person name="Tsubouchi T."/>
            <person name="Morono Y."/>
            <person name="Uchiyama I."/>
            <person name="Ito T."/>
            <person name="Fujiyama A."/>
            <person name="Inagaki F."/>
            <person name="Takami H."/>
        </authorList>
    </citation>
    <scope>NUCLEOTIDE SEQUENCE</scope>
    <source>
        <strain evidence="1">Expedition CK06-06</strain>
    </source>
</reference>
<sequence length="180" mass="20224">MPILIEYKRGLKICRTTDNLIFLADPISAKGARGSQSVFITHAHTDHSMAFPNSGTKIYSSKLTNDIYHALTSKTPKNVQFLDINKTEKVRGVDVQLLPAGHLLGASQTLFYFDEKTILYTGDISTDKMITVPQAAVPEDDIDTLIIESTYGTPNIFFEPRSTIKFSLLKWIMDNLQKKR</sequence>
<dbReference type="Gene3D" id="3.60.15.10">
    <property type="entry name" value="Ribonuclease Z/Hydroxyacylglutathione hydrolase-like"/>
    <property type="match status" value="1"/>
</dbReference>
<evidence type="ECO:0000313" key="1">
    <source>
        <dbReference type="EMBL" id="GAG92115.1"/>
    </source>
</evidence>
<protein>
    <recommendedName>
        <fullName evidence="2">Metallo-beta-lactamase domain-containing protein</fullName>
    </recommendedName>
</protein>
<dbReference type="GO" id="GO:0035312">
    <property type="term" value="F:5'-3' DNA exonuclease activity"/>
    <property type="evidence" value="ECO:0007669"/>
    <property type="project" value="TreeGrafter"/>
</dbReference>
<evidence type="ECO:0008006" key="2">
    <source>
        <dbReference type="Google" id="ProtNLM"/>
    </source>
</evidence>
<dbReference type="AlphaFoldDB" id="X1BAK7"/>
<dbReference type="EMBL" id="BART01026032">
    <property type="protein sequence ID" value="GAG92115.1"/>
    <property type="molecule type" value="Genomic_DNA"/>
</dbReference>
<feature type="non-terminal residue" evidence="1">
    <location>
        <position position="180"/>
    </location>
</feature>
<proteinExistence type="predicted"/>